<gene>
    <name evidence="1" type="ORF">GDO86_012015</name>
</gene>
<name>A0A8T2JLF9_9PIPI</name>
<protein>
    <submittedName>
        <fullName evidence="1">Uncharacterized protein</fullName>
    </submittedName>
</protein>
<dbReference type="AlphaFoldDB" id="A0A8T2JLF9"/>
<dbReference type="EMBL" id="JAACNH010000005">
    <property type="protein sequence ID" value="KAG8443451.1"/>
    <property type="molecule type" value="Genomic_DNA"/>
</dbReference>
<keyword evidence="2" id="KW-1185">Reference proteome</keyword>
<evidence type="ECO:0000313" key="2">
    <source>
        <dbReference type="Proteomes" id="UP000812440"/>
    </source>
</evidence>
<evidence type="ECO:0000313" key="1">
    <source>
        <dbReference type="EMBL" id="KAG8443451.1"/>
    </source>
</evidence>
<organism evidence="1 2">
    <name type="scientific">Hymenochirus boettgeri</name>
    <name type="common">Congo dwarf clawed frog</name>
    <dbReference type="NCBI Taxonomy" id="247094"/>
    <lineage>
        <taxon>Eukaryota</taxon>
        <taxon>Metazoa</taxon>
        <taxon>Chordata</taxon>
        <taxon>Craniata</taxon>
        <taxon>Vertebrata</taxon>
        <taxon>Euteleostomi</taxon>
        <taxon>Amphibia</taxon>
        <taxon>Batrachia</taxon>
        <taxon>Anura</taxon>
        <taxon>Pipoidea</taxon>
        <taxon>Pipidae</taxon>
        <taxon>Pipinae</taxon>
        <taxon>Hymenochirus</taxon>
    </lineage>
</organism>
<sequence>MKTNRFCLNFPNPVLSRVHLWNQIRKWRAVNYPRHLLWPNSFRLGVSNMKQKQMRLRLKVQLLYRTDVTSPTSISSLVLQPM</sequence>
<dbReference type="Proteomes" id="UP000812440">
    <property type="component" value="Chromosome 6"/>
</dbReference>
<reference evidence="1" key="1">
    <citation type="thesis" date="2020" institute="ProQuest LLC" country="789 East Eisenhower Parkway, Ann Arbor, MI, USA">
        <title>Comparative Genomics and Chromosome Evolution.</title>
        <authorList>
            <person name="Mudd A.B."/>
        </authorList>
    </citation>
    <scope>NUCLEOTIDE SEQUENCE</scope>
    <source>
        <strain evidence="1">Female2</strain>
        <tissue evidence="1">Blood</tissue>
    </source>
</reference>
<comment type="caution">
    <text evidence="1">The sequence shown here is derived from an EMBL/GenBank/DDBJ whole genome shotgun (WGS) entry which is preliminary data.</text>
</comment>
<accession>A0A8T2JLF9</accession>
<proteinExistence type="predicted"/>